<protein>
    <submittedName>
        <fullName evidence="2">Uncharacterized protein</fullName>
    </submittedName>
</protein>
<dbReference type="EMBL" id="BAABHK010000002">
    <property type="protein sequence ID" value="GAA4622010.1"/>
    <property type="molecule type" value="Genomic_DNA"/>
</dbReference>
<keyword evidence="1" id="KW-0812">Transmembrane</keyword>
<reference evidence="3" key="1">
    <citation type="journal article" date="2019" name="Int. J. Syst. Evol. Microbiol.">
        <title>The Global Catalogue of Microorganisms (GCM) 10K type strain sequencing project: providing services to taxonomists for standard genome sequencing and annotation.</title>
        <authorList>
            <consortium name="The Broad Institute Genomics Platform"/>
            <consortium name="The Broad Institute Genome Sequencing Center for Infectious Disease"/>
            <person name="Wu L."/>
            <person name="Ma J."/>
        </authorList>
    </citation>
    <scope>NUCLEOTIDE SEQUENCE [LARGE SCALE GENOMIC DNA]</scope>
    <source>
        <strain evidence="3">JCM 17939</strain>
    </source>
</reference>
<feature type="transmembrane region" description="Helical" evidence="1">
    <location>
        <begin position="101"/>
        <end position="122"/>
    </location>
</feature>
<comment type="caution">
    <text evidence="2">The sequence shown here is derived from an EMBL/GenBank/DDBJ whole genome shotgun (WGS) entry which is preliminary data.</text>
</comment>
<feature type="transmembrane region" description="Helical" evidence="1">
    <location>
        <begin position="134"/>
        <end position="152"/>
    </location>
</feature>
<proteinExistence type="predicted"/>
<accession>A0ABP8U4E9</accession>
<evidence type="ECO:0000256" key="1">
    <source>
        <dbReference type="SAM" id="Phobius"/>
    </source>
</evidence>
<sequence>MAFAAPGAHHHDMTYEPDVPRRSESTWIAMSAASEGPWVAALAGGTAVGLADFALHLLGWHPTLAGPLALGLSVFFLIGAGGALLRRGYDRARAWAQQHPWSYAAVPAVGTAVTVFATYLFLSAQGLFGSLWEGLSDGLGVLVLLGIIGYVARGVRPASRRG</sequence>
<keyword evidence="3" id="KW-1185">Reference proteome</keyword>
<keyword evidence="1" id="KW-0472">Membrane</keyword>
<gene>
    <name evidence="2" type="ORF">GCM10023196_012490</name>
</gene>
<dbReference type="Proteomes" id="UP001501442">
    <property type="component" value="Unassembled WGS sequence"/>
</dbReference>
<name>A0ABP8U4E9_9ACTN</name>
<organism evidence="2 3">
    <name type="scientific">Actinoallomurus vinaceus</name>
    <dbReference type="NCBI Taxonomy" id="1080074"/>
    <lineage>
        <taxon>Bacteria</taxon>
        <taxon>Bacillati</taxon>
        <taxon>Actinomycetota</taxon>
        <taxon>Actinomycetes</taxon>
        <taxon>Streptosporangiales</taxon>
        <taxon>Thermomonosporaceae</taxon>
        <taxon>Actinoallomurus</taxon>
    </lineage>
</organism>
<evidence type="ECO:0000313" key="3">
    <source>
        <dbReference type="Proteomes" id="UP001501442"/>
    </source>
</evidence>
<keyword evidence="1" id="KW-1133">Transmembrane helix</keyword>
<feature type="transmembrane region" description="Helical" evidence="1">
    <location>
        <begin position="64"/>
        <end position="85"/>
    </location>
</feature>
<evidence type="ECO:0000313" key="2">
    <source>
        <dbReference type="EMBL" id="GAA4622010.1"/>
    </source>
</evidence>